<gene>
    <name evidence="5" type="ORF">E1301_Tti005726</name>
</gene>
<dbReference type="EMBL" id="SOYY01000018">
    <property type="protein sequence ID" value="KAA0708483.1"/>
    <property type="molecule type" value="Genomic_DNA"/>
</dbReference>
<accession>A0A5A9NG85</accession>
<dbReference type="InterPro" id="IPR052626">
    <property type="entry name" value="SWT1_Regulator"/>
</dbReference>
<evidence type="ECO:0000259" key="4">
    <source>
        <dbReference type="SMART" id="SM00670"/>
    </source>
</evidence>
<feature type="region of interest" description="Disordered" evidence="3">
    <location>
        <begin position="259"/>
        <end position="278"/>
    </location>
</feature>
<dbReference type="SMART" id="SM00670">
    <property type="entry name" value="PINc"/>
    <property type="match status" value="1"/>
</dbReference>
<keyword evidence="6" id="KW-1185">Reference proteome</keyword>
<dbReference type="FunFam" id="3.40.50.1010:FF:000012">
    <property type="entry name" value="SWT1, RNA endoribonuclease homolog"/>
    <property type="match status" value="1"/>
</dbReference>
<feature type="region of interest" description="Disordered" evidence="3">
    <location>
        <begin position="1"/>
        <end position="227"/>
    </location>
</feature>
<feature type="compositionally biased region" description="Basic and acidic residues" evidence="3">
    <location>
        <begin position="640"/>
        <end position="660"/>
    </location>
</feature>
<feature type="compositionally biased region" description="Basic and acidic residues" evidence="3">
    <location>
        <begin position="195"/>
        <end position="206"/>
    </location>
</feature>
<feature type="region of interest" description="Disordered" evidence="3">
    <location>
        <begin position="796"/>
        <end position="823"/>
    </location>
</feature>
<feature type="compositionally biased region" description="Basic and acidic residues" evidence="3">
    <location>
        <begin position="267"/>
        <end position="278"/>
    </location>
</feature>
<feature type="compositionally biased region" description="Low complexity" evidence="3">
    <location>
        <begin position="389"/>
        <end position="398"/>
    </location>
</feature>
<feature type="compositionally biased region" description="Polar residues" evidence="3">
    <location>
        <begin position="207"/>
        <end position="220"/>
    </location>
</feature>
<dbReference type="InterPro" id="IPR002716">
    <property type="entry name" value="PIN_dom"/>
</dbReference>
<dbReference type="InterPro" id="IPR029060">
    <property type="entry name" value="PIN-like_dom_sf"/>
</dbReference>
<comment type="caution">
    <text evidence="5">The sequence shown here is derived from an EMBL/GenBank/DDBJ whole genome shotgun (WGS) entry which is preliminary data.</text>
</comment>
<dbReference type="SUPFAM" id="SSF88723">
    <property type="entry name" value="PIN domain-like"/>
    <property type="match status" value="1"/>
</dbReference>
<evidence type="ECO:0000256" key="2">
    <source>
        <dbReference type="ARBA" id="ARBA00074620"/>
    </source>
</evidence>
<dbReference type="PANTHER" id="PTHR16161">
    <property type="entry name" value="TRANSCRIPTIONAL PROTEIN SWT1"/>
    <property type="match status" value="1"/>
</dbReference>
<feature type="compositionally biased region" description="Basic residues" evidence="3">
    <location>
        <begin position="1"/>
        <end position="11"/>
    </location>
</feature>
<feature type="compositionally biased region" description="Basic and acidic residues" evidence="3">
    <location>
        <begin position="163"/>
        <end position="182"/>
    </location>
</feature>
<evidence type="ECO:0000313" key="6">
    <source>
        <dbReference type="Proteomes" id="UP000324632"/>
    </source>
</evidence>
<feature type="region of interest" description="Disordered" evidence="3">
    <location>
        <begin position="640"/>
        <end position="664"/>
    </location>
</feature>
<protein>
    <recommendedName>
        <fullName evidence="2">Transcriptional protein SWT1</fullName>
    </recommendedName>
</protein>
<proteinExistence type="inferred from homology"/>
<dbReference type="AlphaFoldDB" id="A0A5A9NG85"/>
<comment type="similarity">
    <text evidence="1">Belongs to the SWT1 family.</text>
</comment>
<dbReference type="PANTHER" id="PTHR16161:SF0">
    <property type="entry name" value="TRANSCRIPTIONAL PROTEIN SWT1"/>
    <property type="match status" value="1"/>
</dbReference>
<reference evidence="5 6" key="1">
    <citation type="journal article" date="2019" name="Mol. Ecol. Resour.">
        <title>Chromosome-level genome assembly of Triplophysa tibetana, a fish adapted to the harsh high-altitude environment of the Tibetan Plateau.</title>
        <authorList>
            <person name="Yang X."/>
            <person name="Liu H."/>
            <person name="Ma Z."/>
            <person name="Zou Y."/>
            <person name="Zou M."/>
            <person name="Mao Y."/>
            <person name="Li X."/>
            <person name="Wang H."/>
            <person name="Chen T."/>
            <person name="Wang W."/>
            <person name="Yang R."/>
        </authorList>
    </citation>
    <scope>NUCLEOTIDE SEQUENCE [LARGE SCALE GENOMIC DNA]</scope>
    <source>
        <strain evidence="5">TTIB1903HZAU</strain>
        <tissue evidence="5">Muscle</tissue>
    </source>
</reference>
<feature type="domain" description="PIN" evidence="4">
    <location>
        <begin position="464"/>
        <end position="592"/>
    </location>
</feature>
<organism evidence="5 6">
    <name type="scientific">Triplophysa tibetana</name>
    <dbReference type="NCBI Taxonomy" id="1572043"/>
    <lineage>
        <taxon>Eukaryota</taxon>
        <taxon>Metazoa</taxon>
        <taxon>Chordata</taxon>
        <taxon>Craniata</taxon>
        <taxon>Vertebrata</taxon>
        <taxon>Euteleostomi</taxon>
        <taxon>Actinopterygii</taxon>
        <taxon>Neopterygii</taxon>
        <taxon>Teleostei</taxon>
        <taxon>Ostariophysi</taxon>
        <taxon>Cypriniformes</taxon>
        <taxon>Nemacheilidae</taxon>
        <taxon>Triplophysa</taxon>
    </lineage>
</organism>
<feature type="compositionally biased region" description="Basic and acidic residues" evidence="3">
    <location>
        <begin position="12"/>
        <end position="34"/>
    </location>
</feature>
<name>A0A5A9NG85_9TELE</name>
<evidence type="ECO:0000313" key="5">
    <source>
        <dbReference type="EMBL" id="KAA0708483.1"/>
    </source>
</evidence>
<feature type="compositionally biased region" description="Basic and acidic residues" evidence="3">
    <location>
        <begin position="82"/>
        <end position="127"/>
    </location>
</feature>
<dbReference type="Pfam" id="PF13638">
    <property type="entry name" value="PIN_4"/>
    <property type="match status" value="1"/>
</dbReference>
<dbReference type="Gene3D" id="3.40.50.1010">
    <property type="entry name" value="5'-nuclease"/>
    <property type="match status" value="1"/>
</dbReference>
<dbReference type="CDD" id="cd18727">
    <property type="entry name" value="PIN_Swt1-like"/>
    <property type="match status" value="1"/>
</dbReference>
<evidence type="ECO:0000256" key="3">
    <source>
        <dbReference type="SAM" id="MobiDB-lite"/>
    </source>
</evidence>
<feature type="compositionally biased region" description="Acidic residues" evidence="3">
    <location>
        <begin position="804"/>
        <end position="820"/>
    </location>
</feature>
<feature type="compositionally biased region" description="Polar residues" evidence="3">
    <location>
        <begin position="67"/>
        <end position="79"/>
    </location>
</feature>
<feature type="region of interest" description="Disordered" evidence="3">
    <location>
        <begin position="376"/>
        <end position="403"/>
    </location>
</feature>
<dbReference type="GO" id="GO:0005634">
    <property type="term" value="C:nucleus"/>
    <property type="evidence" value="ECO:0007669"/>
    <property type="project" value="TreeGrafter"/>
</dbReference>
<feature type="compositionally biased region" description="Polar residues" evidence="3">
    <location>
        <begin position="128"/>
        <end position="148"/>
    </location>
</feature>
<evidence type="ECO:0000256" key="1">
    <source>
        <dbReference type="ARBA" id="ARBA00060839"/>
    </source>
</evidence>
<feature type="compositionally biased region" description="Basic residues" evidence="3">
    <location>
        <begin position="42"/>
        <end position="52"/>
    </location>
</feature>
<sequence length="966" mass="107796">MSSKKSKKKKNKKEERVSSSYLHEDEKKERDSKKHSSSNSNTHHHRHHHHRHESVEKEEKSKGRRATVSSTQSISPNKTRVTKTDVVLKKSKEDGSLKSKATEKSRTVKSHITEDKEKVTAIRKHDNTSPAISGKSFSRHTATNQLSSKELESQRQKLVSRRSAPEKPKPAQDDSSSKEQEKRRKLLKRSLSPEPHTDAKRRDEKNVTSNSSAHQESQSEAFKEMRKKLVSRRSKEFDQAVGVTTSHDKTVKPLPVVKPLDSATEPKLPEDFSHKQQDERQFPVLMPKISFKIPKKASTVKAQTKTDIWNVHLASSRSRTQCNSQAKTVVAGSSSTNTFLISKRQEQTPQKVLGSTSNPLLGNRLSHPLHLNSTGAVQQVQTDKPKEVTTPSPTSYKKTPQEPAETFDCDHEMQLVEELHLARSERRLDLNLVENCGELTCMDIDPPEEGSSVSFNEEQHQQSLLIVLDTNVLLSHLEFVKKIRTHGLAALGFPTLLIPWVVLQELDYLKSGKLSSNVEGKARPAVHYIYSCLKNQEPRLLGQSMQQASQAVCGYGVVINNDDRVLACCLQYQALYPEGAVVLCTDDKNLCSKALLSGVKAASKADLVKEVEENRLSILSYPCATPAASNTVGPVEKDKIVSAHRPPAKEKTEERTRNDPAEEPQLSDCVSILESCLQGALSEVLEEEMKAAFGELWTEIVYVKPPWNLDGVLKCFKKHWIAVFGIIIRRSLLSCVEMLSDCLCSNRSIERASFLSAVRGATELLSALTCRSPYRMRVDQALSTLHMLQQRLQSPKASIKGDNDNEDNEDSLMAEVEDEAPPPNACNGEVWALFESIWNNVCQISSALFSVLHYSPGATEPRPRADTPPPQEALSCLHRLSSALKQLLGALHRVLSMDGSVQDAQLLLSFIQTSEIAAMEPRFTARDLFDFISQQEYREKLRVGGAQLSELSANLDQCAASLSSWT</sequence>
<dbReference type="Proteomes" id="UP000324632">
    <property type="component" value="Chromosome 18"/>
</dbReference>